<comment type="caution">
    <text evidence="1">The sequence shown here is derived from an EMBL/GenBank/DDBJ whole genome shotgun (WGS) entry which is preliminary data.</text>
</comment>
<accession>A0A511M4N2</accession>
<evidence type="ECO:0000313" key="1">
    <source>
        <dbReference type="EMBL" id="GEM35611.1"/>
    </source>
</evidence>
<protein>
    <submittedName>
        <fullName evidence="1">Uncharacterized protein</fullName>
    </submittedName>
</protein>
<reference evidence="1 2" key="1">
    <citation type="submission" date="2019-07" db="EMBL/GenBank/DDBJ databases">
        <title>Whole genome shotgun sequence of Nocardia ninae NBRC 108245.</title>
        <authorList>
            <person name="Hosoyama A."/>
            <person name="Uohara A."/>
            <person name="Ohji S."/>
            <person name="Ichikawa N."/>
        </authorList>
    </citation>
    <scope>NUCLEOTIDE SEQUENCE [LARGE SCALE GENOMIC DNA]</scope>
    <source>
        <strain evidence="1 2">NBRC 108245</strain>
    </source>
</reference>
<dbReference type="AlphaFoldDB" id="A0A511M4N2"/>
<organism evidence="1 2">
    <name type="scientific">Nocardia ninae NBRC 108245</name>
    <dbReference type="NCBI Taxonomy" id="1210091"/>
    <lineage>
        <taxon>Bacteria</taxon>
        <taxon>Bacillati</taxon>
        <taxon>Actinomycetota</taxon>
        <taxon>Actinomycetes</taxon>
        <taxon>Mycobacteriales</taxon>
        <taxon>Nocardiaceae</taxon>
        <taxon>Nocardia</taxon>
    </lineage>
</organism>
<dbReference type="EMBL" id="BJXA01000001">
    <property type="protein sequence ID" value="GEM35611.1"/>
    <property type="molecule type" value="Genomic_DNA"/>
</dbReference>
<gene>
    <name evidence="1" type="ORF">NN4_01300</name>
</gene>
<evidence type="ECO:0000313" key="2">
    <source>
        <dbReference type="Proteomes" id="UP000321424"/>
    </source>
</evidence>
<dbReference type="Proteomes" id="UP000321424">
    <property type="component" value="Unassembled WGS sequence"/>
</dbReference>
<name>A0A511M4N2_9NOCA</name>
<proteinExistence type="predicted"/>
<sequence>MERDGERDMVAEPAGLPSCPADVAGGAAIMSRSMWSRAASGTRRRNVRGRHRFPLDAELGAARNIAAQTWEWGRHRVPLVAGSDGERDTMAETCEYGRRHVPLIVNDLGRVANGWWVSGGRRRR</sequence>
<keyword evidence="2" id="KW-1185">Reference proteome</keyword>